<accession>A0A2N5X1D2</accession>
<evidence type="ECO:0000313" key="9">
    <source>
        <dbReference type="EMBL" id="PLW68304.1"/>
    </source>
</evidence>
<gene>
    <name evidence="9" type="primary">fliO</name>
    <name evidence="9" type="ORF">C0039_12975</name>
</gene>
<comment type="subcellular location">
    <subcellularLocation>
        <location evidence="7">Cell membrane</location>
    </subcellularLocation>
    <subcellularLocation>
        <location evidence="7">Bacterial flagellum basal body</location>
    </subcellularLocation>
</comment>
<comment type="similarity">
    <text evidence="6 7">Belongs to the FliO/MopB family.</text>
</comment>
<keyword evidence="9" id="KW-0282">Flagellum</keyword>
<dbReference type="Pfam" id="PF04347">
    <property type="entry name" value="FliO"/>
    <property type="match status" value="1"/>
</dbReference>
<evidence type="ECO:0000256" key="8">
    <source>
        <dbReference type="SAM" id="SignalP"/>
    </source>
</evidence>
<sequence>MKPVINVKSLAAACSCVIALPWCAQSALAAGVGQKSHDILSTQYLLQVMGSLLLVLAAVFVLALVLKRFNAVPGSGEKQIQVLASTRLGGREKLMLVRVVDQLLVLGVAPGNLRTLHTFSGDIDDHGGKSADEGFAALLKAANSGGSKS</sequence>
<dbReference type="GO" id="GO:0005886">
    <property type="term" value="C:plasma membrane"/>
    <property type="evidence" value="ECO:0007669"/>
    <property type="project" value="UniProtKB-SubCell"/>
</dbReference>
<keyword evidence="10" id="KW-1185">Reference proteome</keyword>
<dbReference type="Proteomes" id="UP000235005">
    <property type="component" value="Unassembled WGS sequence"/>
</dbReference>
<evidence type="ECO:0000313" key="10">
    <source>
        <dbReference type="Proteomes" id="UP000235005"/>
    </source>
</evidence>
<keyword evidence="5 7" id="KW-0975">Bacterial flagellum</keyword>
<feature type="transmembrane region" description="Helical" evidence="7">
    <location>
        <begin position="45"/>
        <end position="66"/>
    </location>
</feature>
<keyword evidence="3 7" id="KW-1133">Transmembrane helix</keyword>
<keyword evidence="2 7" id="KW-0812">Transmembrane</keyword>
<keyword evidence="8" id="KW-0732">Signal</keyword>
<keyword evidence="4 7" id="KW-0472">Membrane</keyword>
<dbReference type="GO" id="GO:0009425">
    <property type="term" value="C:bacterial-type flagellum basal body"/>
    <property type="evidence" value="ECO:0007669"/>
    <property type="project" value="UniProtKB-SubCell"/>
</dbReference>
<dbReference type="InterPro" id="IPR052205">
    <property type="entry name" value="FliO/MopB"/>
</dbReference>
<dbReference type="InterPro" id="IPR022781">
    <property type="entry name" value="Flagellar_biosynth_FliO"/>
</dbReference>
<evidence type="ECO:0000256" key="1">
    <source>
        <dbReference type="ARBA" id="ARBA00022475"/>
    </source>
</evidence>
<keyword evidence="9" id="KW-0966">Cell projection</keyword>
<evidence type="ECO:0000256" key="7">
    <source>
        <dbReference type="RuleBase" id="RU362064"/>
    </source>
</evidence>
<dbReference type="PANTHER" id="PTHR38766">
    <property type="entry name" value="FLAGELLAR PROTEIN FLIO"/>
    <property type="match status" value="1"/>
</dbReference>
<dbReference type="AlphaFoldDB" id="A0A2N5X1D2"/>
<organism evidence="9 10">
    <name type="scientific">Pseudohalioglobus lutimaris</name>
    <dbReference type="NCBI Taxonomy" id="1737061"/>
    <lineage>
        <taxon>Bacteria</taxon>
        <taxon>Pseudomonadati</taxon>
        <taxon>Pseudomonadota</taxon>
        <taxon>Gammaproteobacteria</taxon>
        <taxon>Cellvibrionales</taxon>
        <taxon>Halieaceae</taxon>
        <taxon>Pseudohalioglobus</taxon>
    </lineage>
</organism>
<evidence type="ECO:0000256" key="5">
    <source>
        <dbReference type="ARBA" id="ARBA00023143"/>
    </source>
</evidence>
<keyword evidence="1 7" id="KW-1003">Cell membrane</keyword>
<evidence type="ECO:0000256" key="2">
    <source>
        <dbReference type="ARBA" id="ARBA00022692"/>
    </source>
</evidence>
<evidence type="ECO:0000256" key="4">
    <source>
        <dbReference type="ARBA" id="ARBA00023136"/>
    </source>
</evidence>
<dbReference type="OrthoDB" id="6897726at2"/>
<comment type="caution">
    <text evidence="9">The sequence shown here is derived from an EMBL/GenBank/DDBJ whole genome shotgun (WGS) entry which is preliminary data.</text>
</comment>
<keyword evidence="9" id="KW-0969">Cilium</keyword>
<dbReference type="EMBL" id="PKUS01000016">
    <property type="protein sequence ID" value="PLW68304.1"/>
    <property type="molecule type" value="Genomic_DNA"/>
</dbReference>
<name>A0A2N5X1D2_9GAMM</name>
<feature type="signal peptide" evidence="8">
    <location>
        <begin position="1"/>
        <end position="29"/>
    </location>
</feature>
<evidence type="ECO:0000256" key="6">
    <source>
        <dbReference type="ARBA" id="ARBA00037937"/>
    </source>
</evidence>
<dbReference type="GO" id="GO:0044781">
    <property type="term" value="P:bacterial-type flagellum organization"/>
    <property type="evidence" value="ECO:0007669"/>
    <property type="project" value="UniProtKB-UniRule"/>
</dbReference>
<evidence type="ECO:0000256" key="3">
    <source>
        <dbReference type="ARBA" id="ARBA00022989"/>
    </source>
</evidence>
<dbReference type="PANTHER" id="PTHR38766:SF1">
    <property type="entry name" value="FLAGELLAR PROTEIN FLIO"/>
    <property type="match status" value="1"/>
</dbReference>
<proteinExistence type="inferred from homology"/>
<feature type="chain" id="PRO_5014749674" description="Flagellar protein" evidence="8">
    <location>
        <begin position="30"/>
        <end position="149"/>
    </location>
</feature>
<reference evidence="9 10" key="1">
    <citation type="submission" date="2018-01" db="EMBL/GenBank/DDBJ databases">
        <title>The draft genome sequence of Halioglobus lutimaris HF004.</title>
        <authorList>
            <person name="Du Z.-J."/>
            <person name="Shi M.-J."/>
        </authorList>
    </citation>
    <scope>NUCLEOTIDE SEQUENCE [LARGE SCALE GENOMIC DNA]</scope>
    <source>
        <strain evidence="9 10">HF004</strain>
    </source>
</reference>
<dbReference type="NCBIfam" id="TIGR03500">
    <property type="entry name" value="FliO_TIGR"/>
    <property type="match status" value="1"/>
</dbReference>
<protein>
    <recommendedName>
        <fullName evidence="7">Flagellar protein</fullName>
    </recommendedName>
</protein>